<protein>
    <submittedName>
        <fullName evidence="1">Uncharacterized protein</fullName>
    </submittedName>
</protein>
<accession>A0A6C0EG28</accession>
<name>A0A6C0EG28_9ZZZZ</name>
<proteinExistence type="predicted"/>
<dbReference type="EMBL" id="MN738852">
    <property type="protein sequence ID" value="QHT28167.1"/>
    <property type="molecule type" value="Genomic_DNA"/>
</dbReference>
<reference evidence="1" key="1">
    <citation type="journal article" date="2020" name="Nature">
        <title>Giant virus diversity and host interactions through global metagenomics.</title>
        <authorList>
            <person name="Schulz F."/>
            <person name="Roux S."/>
            <person name="Paez-Espino D."/>
            <person name="Jungbluth S."/>
            <person name="Walsh D.A."/>
            <person name="Denef V.J."/>
            <person name="McMahon K.D."/>
            <person name="Konstantinidis K.T."/>
            <person name="Eloe-Fadrosh E.A."/>
            <person name="Kyrpides N.C."/>
            <person name="Woyke T."/>
        </authorList>
    </citation>
    <scope>NUCLEOTIDE SEQUENCE</scope>
    <source>
        <strain evidence="1">GVMAG-M-3300001348-25</strain>
    </source>
</reference>
<evidence type="ECO:0000313" key="1">
    <source>
        <dbReference type="EMBL" id="QHT28167.1"/>
    </source>
</evidence>
<sequence>MEKSTKLERASKIYLSKTREEDIKIRGENHLVFDHDGHVVKLKNAKVWYCKYGNYVEPHTSENIGCIGCIVM</sequence>
<organism evidence="1">
    <name type="scientific">viral metagenome</name>
    <dbReference type="NCBI Taxonomy" id="1070528"/>
    <lineage>
        <taxon>unclassified sequences</taxon>
        <taxon>metagenomes</taxon>
        <taxon>organismal metagenomes</taxon>
    </lineage>
</organism>
<dbReference type="AlphaFoldDB" id="A0A6C0EG28"/>